<dbReference type="GO" id="GO:0051539">
    <property type="term" value="F:4 iron, 4 sulfur cluster binding"/>
    <property type="evidence" value="ECO:0007669"/>
    <property type="project" value="UniProtKB-UniRule"/>
</dbReference>
<dbReference type="UniPathway" id="UPA00056">
    <property type="reaction ID" value="UER00097"/>
</dbReference>
<evidence type="ECO:0000256" key="3">
    <source>
        <dbReference type="ARBA" id="ARBA00023004"/>
    </source>
</evidence>
<dbReference type="OrthoDB" id="9804068at2"/>
<evidence type="ECO:0000256" key="1">
    <source>
        <dbReference type="ARBA" id="ARBA00022485"/>
    </source>
</evidence>
<geneLocation type="plasmid" evidence="6">
    <name>unnamed2</name>
</geneLocation>
<dbReference type="GO" id="GO:0050992">
    <property type="term" value="P:dimethylallyl diphosphate biosynthetic process"/>
    <property type="evidence" value="ECO:0007669"/>
    <property type="project" value="UniProtKB-UniRule"/>
</dbReference>
<dbReference type="Gene3D" id="3.40.50.11270">
    <property type="match status" value="1"/>
</dbReference>
<evidence type="ECO:0000313" key="6">
    <source>
        <dbReference type="EMBL" id="ANY84112.1"/>
    </source>
</evidence>
<feature type="binding site" evidence="5">
    <location>
        <position position="229"/>
    </location>
    <ligand>
        <name>isopentenyl diphosphate</name>
        <dbReference type="ChEBI" id="CHEBI:128769"/>
    </ligand>
</feature>
<sequence length="322" mass="34846">MIDNPLPLTVLLASPRSFCAGVERAIRAVEDALVLTGKPVYVRHEIVHNGRVVDELRRKGAVFVEELAQIPDGAVAIFSAHGVSRAVEREAAERGFSVLDATCPLVRRVHLEGQRHAKAGREVIVIGHRGHVEIEGTTGQIDGIVHMIDSVAEALTVPVADPERIAYITQTTLSVDDTREIIAALKARFPAIQGPDVKTICYATQNRQLAVRVIAKRAERIIVCGARNSSNTNRLCEVAASEGRQALLMQDPKDLTLSFIDGAAVIGLTAGASAPEDLVKEALAQLARWRRLTVEEVCVTHEDAHFAPVDLSRLITQLANAP</sequence>
<feature type="binding site" evidence="5">
    <location>
        <position position="48"/>
    </location>
    <ligand>
        <name>dimethylallyl diphosphate</name>
        <dbReference type="ChEBI" id="CHEBI:57623"/>
    </ligand>
</feature>
<feature type="binding site" evidence="5">
    <location>
        <position position="231"/>
    </location>
    <ligand>
        <name>(2E)-4-hydroxy-3-methylbut-2-enyl diphosphate</name>
        <dbReference type="ChEBI" id="CHEBI:128753"/>
    </ligand>
</feature>
<feature type="binding site" evidence="5">
    <location>
        <position position="48"/>
    </location>
    <ligand>
        <name>(2E)-4-hydroxy-3-methylbut-2-enyl diphosphate</name>
        <dbReference type="ChEBI" id="CHEBI:128753"/>
    </ligand>
</feature>
<feature type="binding site" evidence="5">
    <location>
        <position position="229"/>
    </location>
    <ligand>
        <name>(2E)-4-hydroxy-3-methylbut-2-enyl diphosphate</name>
        <dbReference type="ChEBI" id="CHEBI:128753"/>
    </ligand>
</feature>
<feature type="binding site" evidence="5">
    <location>
        <position position="231"/>
    </location>
    <ligand>
        <name>isopentenyl diphosphate</name>
        <dbReference type="ChEBI" id="CHEBI:128769"/>
    </ligand>
</feature>
<gene>
    <name evidence="5" type="primary">ispH</name>
    <name evidence="6" type="ORF">BB934_38320</name>
</gene>
<comment type="pathway">
    <text evidence="5">Isoprenoid biosynthesis; isopentenyl diphosphate biosynthesis via DXP pathway; isopentenyl diphosphate from 1-deoxy-D-xylulose 5-phosphate: step 6/6.</text>
</comment>
<feature type="binding site" evidence="5">
    <location>
        <position position="201"/>
    </location>
    <ligand>
        <name>[4Fe-4S] cluster</name>
        <dbReference type="ChEBI" id="CHEBI:49883"/>
    </ligand>
</feature>
<feature type="binding site" evidence="5">
    <location>
        <position position="230"/>
    </location>
    <ligand>
        <name>(2E)-4-hydroxy-3-methylbut-2-enyl diphosphate</name>
        <dbReference type="ChEBI" id="CHEBI:128753"/>
    </ligand>
</feature>
<feature type="binding site" evidence="5">
    <location>
        <position position="231"/>
    </location>
    <ligand>
        <name>dimethylallyl diphosphate</name>
        <dbReference type="ChEBI" id="CHEBI:57623"/>
    </ligand>
</feature>
<comment type="cofactor">
    <cofactor evidence="5">
        <name>[4Fe-4S] cluster</name>
        <dbReference type="ChEBI" id="CHEBI:49883"/>
    </cofactor>
    <text evidence="5">Binds 1 [4Fe-4S] cluster per subunit.</text>
</comment>
<feature type="binding site" evidence="5">
    <location>
        <position position="230"/>
    </location>
    <ligand>
        <name>isopentenyl diphosphate</name>
        <dbReference type="ChEBI" id="CHEBI:128769"/>
    </ligand>
</feature>
<evidence type="ECO:0000256" key="5">
    <source>
        <dbReference type="HAMAP-Rule" id="MF_00191"/>
    </source>
</evidence>
<keyword evidence="4 5" id="KW-0411">Iron-sulfur</keyword>
<organism evidence="6">
    <name type="scientific">Microvirga ossetica</name>
    <dbReference type="NCBI Taxonomy" id="1882682"/>
    <lineage>
        <taxon>Bacteria</taxon>
        <taxon>Pseudomonadati</taxon>
        <taxon>Pseudomonadota</taxon>
        <taxon>Alphaproteobacteria</taxon>
        <taxon>Hyphomicrobiales</taxon>
        <taxon>Methylobacteriaceae</taxon>
        <taxon>Microvirga</taxon>
    </lineage>
</organism>
<dbReference type="KEGG" id="moc:BB934_38320"/>
<dbReference type="NCBIfam" id="NF002190">
    <property type="entry name" value="PRK01045.1-4"/>
    <property type="match status" value="1"/>
</dbReference>
<feature type="binding site" evidence="5">
    <location>
        <position position="131"/>
    </location>
    <ligand>
        <name>(2E)-4-hydroxy-3-methylbut-2-enyl diphosphate</name>
        <dbReference type="ChEBI" id="CHEBI:128753"/>
    </ligand>
</feature>
<keyword evidence="5" id="KW-0414">Isoprene biosynthesis</keyword>
<feature type="binding site" evidence="5">
    <location>
        <position position="273"/>
    </location>
    <ligand>
        <name>dimethylallyl diphosphate</name>
        <dbReference type="ChEBI" id="CHEBI:57623"/>
    </ligand>
</feature>
<comment type="catalytic activity">
    <reaction evidence="5">
        <text>dimethylallyl diphosphate + 2 oxidized [2Fe-2S]-[ferredoxin] + H2O = (2E)-4-hydroxy-3-methylbut-2-enyl diphosphate + 2 reduced [2Fe-2S]-[ferredoxin] + 2 H(+)</text>
        <dbReference type="Rhea" id="RHEA:24825"/>
        <dbReference type="Rhea" id="RHEA-COMP:10000"/>
        <dbReference type="Rhea" id="RHEA-COMP:10001"/>
        <dbReference type="ChEBI" id="CHEBI:15377"/>
        <dbReference type="ChEBI" id="CHEBI:15378"/>
        <dbReference type="ChEBI" id="CHEBI:33737"/>
        <dbReference type="ChEBI" id="CHEBI:33738"/>
        <dbReference type="ChEBI" id="CHEBI:57623"/>
        <dbReference type="ChEBI" id="CHEBI:128753"/>
        <dbReference type="EC" id="1.17.7.4"/>
    </reaction>
</comment>
<accession>A0A1B2EVX0</accession>
<dbReference type="HAMAP" id="MF_00191">
    <property type="entry name" value="IspH"/>
    <property type="match status" value="1"/>
</dbReference>
<feature type="active site" description="Proton donor" evidence="5">
    <location>
        <position position="133"/>
    </location>
</feature>
<feature type="binding site" evidence="5">
    <location>
        <position position="171"/>
    </location>
    <ligand>
        <name>(2E)-4-hydroxy-3-methylbut-2-enyl diphosphate</name>
        <dbReference type="ChEBI" id="CHEBI:128753"/>
    </ligand>
</feature>
<feature type="binding site" evidence="5">
    <location>
        <position position="230"/>
    </location>
    <ligand>
        <name>dimethylallyl diphosphate</name>
        <dbReference type="ChEBI" id="CHEBI:57623"/>
    </ligand>
</feature>
<dbReference type="RefSeq" id="WP_099515045.1">
    <property type="nucleotide sequence ID" value="NZ_CP016619.1"/>
</dbReference>
<dbReference type="PANTHER" id="PTHR30426:SF0">
    <property type="entry name" value="4-HYDROXY-3-METHYLBUT-2-ENYL DIPHOSPHATE REDUCTASE"/>
    <property type="match status" value="1"/>
</dbReference>
<evidence type="ECO:0000256" key="4">
    <source>
        <dbReference type="ARBA" id="ARBA00023014"/>
    </source>
</evidence>
<feature type="binding site" evidence="5">
    <location>
        <position position="273"/>
    </location>
    <ligand>
        <name>(2E)-4-hydroxy-3-methylbut-2-enyl diphosphate</name>
        <dbReference type="ChEBI" id="CHEBI:128753"/>
    </ligand>
</feature>
<keyword evidence="3 5" id="KW-0408">Iron</keyword>
<keyword evidence="1 5" id="KW-0004">4Fe-4S</keyword>
<keyword evidence="6" id="KW-0614">Plasmid</keyword>
<dbReference type="PANTHER" id="PTHR30426">
    <property type="entry name" value="4-HYDROXY-3-METHYLBUT-2-ENYL DIPHOSPHATE REDUCTASE"/>
    <property type="match status" value="1"/>
</dbReference>
<feature type="binding site" evidence="5">
    <location>
        <position position="229"/>
    </location>
    <ligand>
        <name>dimethylallyl diphosphate</name>
        <dbReference type="ChEBI" id="CHEBI:57623"/>
    </ligand>
</feature>
<proteinExistence type="inferred from homology"/>
<feature type="binding site" evidence="5">
    <location>
        <position position="273"/>
    </location>
    <ligand>
        <name>isopentenyl diphosphate</name>
        <dbReference type="ChEBI" id="CHEBI:128769"/>
    </ligand>
</feature>
<dbReference type="UniPathway" id="UPA00059">
    <property type="reaction ID" value="UER00105"/>
</dbReference>
<comment type="pathway">
    <text evidence="5">Isoprenoid biosynthesis; dimethylallyl diphosphate biosynthesis; dimethylallyl diphosphate from (2E)-4-hydroxy-3-methylbutenyl diphosphate: step 1/1.</text>
</comment>
<feature type="binding site" evidence="5">
    <location>
        <position position="131"/>
    </location>
    <ligand>
        <name>isopentenyl diphosphate</name>
        <dbReference type="ChEBI" id="CHEBI:128769"/>
    </ligand>
</feature>
<comment type="similarity">
    <text evidence="5">Belongs to the IspH family.</text>
</comment>
<dbReference type="InterPro" id="IPR003451">
    <property type="entry name" value="LytB/IspH"/>
</dbReference>
<dbReference type="GO" id="GO:0051745">
    <property type="term" value="F:4-hydroxy-3-methylbut-2-enyl diphosphate reductase activity"/>
    <property type="evidence" value="ECO:0007669"/>
    <property type="project" value="UniProtKB-UniRule"/>
</dbReference>
<dbReference type="GO" id="GO:0016114">
    <property type="term" value="P:terpenoid biosynthetic process"/>
    <property type="evidence" value="ECO:0007669"/>
    <property type="project" value="UniProtKB-UniRule"/>
</dbReference>
<feature type="binding site" evidence="5">
    <location>
        <position position="81"/>
    </location>
    <ligand>
        <name>isopentenyl diphosphate</name>
        <dbReference type="ChEBI" id="CHEBI:128769"/>
    </ligand>
</feature>
<dbReference type="Gene3D" id="3.40.1010.20">
    <property type="entry name" value="4-hydroxy-3-methylbut-2-enyl diphosphate reductase, catalytic domain"/>
    <property type="match status" value="2"/>
</dbReference>
<feature type="binding site" evidence="5">
    <location>
        <position position="19"/>
    </location>
    <ligand>
        <name>[4Fe-4S] cluster</name>
        <dbReference type="ChEBI" id="CHEBI:49883"/>
    </ligand>
</feature>
<name>A0A1B2EVX0_9HYPH</name>
<reference evidence="6" key="1">
    <citation type="submission" date="2016-07" db="EMBL/GenBank/DDBJ databases">
        <title>Microvirga ossetica sp. nov. a new species of rhizobia isolated from root nodules of the legume species Vicia alpestris Steven originated from North Ossetia region in the Caucasus.</title>
        <authorList>
            <person name="Safronova V.I."/>
            <person name="Kuznetsova I.G."/>
            <person name="Sazanova A.L."/>
            <person name="Belimov A."/>
            <person name="Andronov E."/>
            <person name="Osledkin Y.S."/>
            <person name="Onishchuk O.P."/>
            <person name="Kurchak O.N."/>
            <person name="Shaposhnikov A.I."/>
            <person name="Willems A."/>
            <person name="Tikhonovich I.A."/>
        </authorList>
    </citation>
    <scope>NUCLEOTIDE SEQUENCE [LARGE SCALE GENOMIC DNA]</scope>
    <source>
        <strain evidence="6">V5/3M</strain>
        <plasmid evidence="6">unnamed2</plasmid>
    </source>
</reference>
<keyword evidence="5" id="KW-0560">Oxidoreductase</keyword>
<evidence type="ECO:0000256" key="2">
    <source>
        <dbReference type="ARBA" id="ARBA00022723"/>
    </source>
</evidence>
<comment type="catalytic activity">
    <reaction evidence="5">
        <text>isopentenyl diphosphate + 2 oxidized [2Fe-2S]-[ferredoxin] + H2O = (2E)-4-hydroxy-3-methylbut-2-enyl diphosphate + 2 reduced [2Fe-2S]-[ferredoxin] + 2 H(+)</text>
        <dbReference type="Rhea" id="RHEA:24488"/>
        <dbReference type="Rhea" id="RHEA-COMP:10000"/>
        <dbReference type="Rhea" id="RHEA-COMP:10001"/>
        <dbReference type="ChEBI" id="CHEBI:15377"/>
        <dbReference type="ChEBI" id="CHEBI:15378"/>
        <dbReference type="ChEBI" id="CHEBI:33737"/>
        <dbReference type="ChEBI" id="CHEBI:33738"/>
        <dbReference type="ChEBI" id="CHEBI:128753"/>
        <dbReference type="ChEBI" id="CHEBI:128769"/>
        <dbReference type="EC" id="1.17.7.4"/>
    </reaction>
</comment>
<dbReference type="GO" id="GO:0046872">
    <property type="term" value="F:metal ion binding"/>
    <property type="evidence" value="ECO:0007669"/>
    <property type="project" value="UniProtKB-KW"/>
</dbReference>
<keyword evidence="2 5" id="KW-0479">Metal-binding</keyword>
<dbReference type="EC" id="1.17.7.4" evidence="5"/>
<feature type="binding site" evidence="5">
    <location>
        <position position="81"/>
    </location>
    <ligand>
        <name>(2E)-4-hydroxy-3-methylbut-2-enyl diphosphate</name>
        <dbReference type="ChEBI" id="CHEBI:128753"/>
    </ligand>
</feature>
<dbReference type="AlphaFoldDB" id="A0A1B2EVX0"/>
<feature type="binding site" evidence="5">
    <location>
        <position position="48"/>
    </location>
    <ligand>
        <name>isopentenyl diphosphate</name>
        <dbReference type="ChEBI" id="CHEBI:128769"/>
    </ligand>
</feature>
<feature type="binding site" evidence="5">
    <location>
        <position position="81"/>
    </location>
    <ligand>
        <name>dimethylallyl diphosphate</name>
        <dbReference type="ChEBI" id="CHEBI:57623"/>
    </ligand>
</feature>
<dbReference type="NCBIfam" id="TIGR00216">
    <property type="entry name" value="ispH_lytB"/>
    <property type="match status" value="1"/>
</dbReference>
<feature type="binding site" evidence="5">
    <location>
        <position position="131"/>
    </location>
    <ligand>
        <name>dimethylallyl diphosphate</name>
        <dbReference type="ChEBI" id="CHEBI:57623"/>
    </ligand>
</feature>
<dbReference type="CDD" id="cd13944">
    <property type="entry name" value="lytB_ispH"/>
    <property type="match status" value="1"/>
</dbReference>
<dbReference type="Pfam" id="PF02401">
    <property type="entry name" value="LYTB"/>
    <property type="match status" value="1"/>
</dbReference>
<dbReference type="EMBL" id="CP016619">
    <property type="protein sequence ID" value="ANY84112.1"/>
    <property type="molecule type" value="Genomic_DNA"/>
</dbReference>
<feature type="binding site" evidence="5">
    <location>
        <position position="103"/>
    </location>
    <ligand>
        <name>[4Fe-4S] cluster</name>
        <dbReference type="ChEBI" id="CHEBI:49883"/>
    </ligand>
</feature>
<comment type="function">
    <text evidence="5">Catalyzes the conversion of 1-hydroxy-2-methyl-2-(E)-butenyl 4-diphosphate (HMBPP) into a mixture of isopentenyl diphosphate (IPP) and dimethylallyl diphosphate (DMAPP). Acts in the terminal step of the DOXP/MEP pathway for isoprenoid precursor biosynthesis.</text>
</comment>
<protein>
    <recommendedName>
        <fullName evidence="5">4-hydroxy-3-methylbut-2-enyl diphosphate reductase</fullName>
        <shortName evidence="5">HMBPP reductase</shortName>
        <ecNumber evidence="5">1.17.7.4</ecNumber>
    </recommendedName>
</protein>
<dbReference type="GO" id="GO:0019288">
    <property type="term" value="P:isopentenyl diphosphate biosynthetic process, methylerythritol 4-phosphate pathway"/>
    <property type="evidence" value="ECO:0007669"/>
    <property type="project" value="UniProtKB-UniRule"/>
</dbReference>